<evidence type="ECO:0000256" key="3">
    <source>
        <dbReference type="ARBA" id="ARBA00023015"/>
    </source>
</evidence>
<gene>
    <name evidence="8" type="ORF">PTD2_07054</name>
</gene>
<dbReference type="Gene3D" id="3.40.50.2300">
    <property type="match status" value="1"/>
</dbReference>
<keyword evidence="1 6" id="KW-0597">Phosphoprotein</keyword>
<dbReference type="SMART" id="SM00448">
    <property type="entry name" value="REC"/>
    <property type="match status" value="1"/>
</dbReference>
<evidence type="ECO:0000256" key="2">
    <source>
        <dbReference type="ARBA" id="ARBA00023012"/>
    </source>
</evidence>
<dbReference type="AlphaFoldDB" id="A4C866"/>
<dbReference type="GO" id="GO:0000976">
    <property type="term" value="F:transcription cis-regulatory region binding"/>
    <property type="evidence" value="ECO:0007669"/>
    <property type="project" value="TreeGrafter"/>
</dbReference>
<keyword evidence="9" id="KW-1185">Reference proteome</keyword>
<evidence type="ECO:0000256" key="5">
    <source>
        <dbReference type="ARBA" id="ARBA00023163"/>
    </source>
</evidence>
<reference evidence="8 9" key="1">
    <citation type="submission" date="2006-02" db="EMBL/GenBank/DDBJ databases">
        <authorList>
            <person name="Moran M.A."/>
            <person name="Kjelleberg S."/>
            <person name="Egan S."/>
            <person name="Saunders N."/>
            <person name="Thomas T."/>
            <person name="Ferriera S."/>
            <person name="Johnson J."/>
            <person name="Kravitz S."/>
            <person name="Halpern A."/>
            <person name="Remington K."/>
            <person name="Beeson K."/>
            <person name="Tran B."/>
            <person name="Rogers Y.-H."/>
            <person name="Friedman R."/>
            <person name="Venter J.C."/>
        </authorList>
    </citation>
    <scope>NUCLEOTIDE SEQUENCE [LARGE SCALE GENOMIC DNA]</scope>
    <source>
        <strain evidence="8 9">D2</strain>
    </source>
</reference>
<sequence>MLFKPHLRPVIIAKGSSQMSKLVLAIDDDKFIRSLIQQTLHDYCEVTVAENGEQGIRAAIKKSPDIILLDVEMPGMTGYEVCQMLKRDSSTNDIPVMFISGRGALSDRIRGYNSGADDYIVKPFEKDELLARIEVLYQYRQRSISLKEHIAHAESTAEMALTDFSDMGRVMRYVGQTYNAHSLARLGDYFFEFFAPLELNVVLVFWYKEGTEFFSNHDAVCPLEEELLNKCRDGERFIDFGARTIINYPKVSLLIKNMPLADAATYGRFKDLFPHLLEATNAKVMSMEINEMIFDQANEITDTFNLVDTTLRNQIEDIYAHGQTSVEMVESLYNNFINVIPTLDLEDEQEEFVLNSVEHTVKELQQHLQLTQQMRSSFNDVIVYMEHIMMQRTQMLERFSQLHQEETINEVTSQIDIELF</sequence>
<dbReference type="InterPro" id="IPR011006">
    <property type="entry name" value="CheY-like_superfamily"/>
</dbReference>
<dbReference type="PANTHER" id="PTHR48111:SF1">
    <property type="entry name" value="TWO-COMPONENT RESPONSE REGULATOR ORR33"/>
    <property type="match status" value="1"/>
</dbReference>
<accession>A4C866</accession>
<keyword evidence="2" id="KW-0902">Two-component regulatory system</keyword>
<dbReference type="Proteomes" id="UP000006201">
    <property type="component" value="Unassembled WGS sequence"/>
</dbReference>
<keyword evidence="4" id="KW-0238">DNA-binding</keyword>
<dbReference type="STRING" id="87626.PTD2_07054"/>
<evidence type="ECO:0000313" key="8">
    <source>
        <dbReference type="EMBL" id="EAR28781.1"/>
    </source>
</evidence>
<dbReference type="GO" id="GO:0032993">
    <property type="term" value="C:protein-DNA complex"/>
    <property type="evidence" value="ECO:0007669"/>
    <property type="project" value="TreeGrafter"/>
</dbReference>
<evidence type="ECO:0000256" key="4">
    <source>
        <dbReference type="ARBA" id="ARBA00023125"/>
    </source>
</evidence>
<keyword evidence="3" id="KW-0805">Transcription regulation</keyword>
<name>A4C866_9GAMM</name>
<organism evidence="8 9">
    <name type="scientific">Pseudoalteromonas tunicata D2</name>
    <dbReference type="NCBI Taxonomy" id="87626"/>
    <lineage>
        <taxon>Bacteria</taxon>
        <taxon>Pseudomonadati</taxon>
        <taxon>Pseudomonadota</taxon>
        <taxon>Gammaproteobacteria</taxon>
        <taxon>Alteromonadales</taxon>
        <taxon>Pseudoalteromonadaceae</taxon>
        <taxon>Pseudoalteromonas</taxon>
    </lineage>
</organism>
<keyword evidence="5" id="KW-0804">Transcription</keyword>
<dbReference type="SUPFAM" id="SSF52172">
    <property type="entry name" value="CheY-like"/>
    <property type="match status" value="1"/>
</dbReference>
<feature type="modified residue" description="4-aspartylphosphate" evidence="6">
    <location>
        <position position="70"/>
    </location>
</feature>
<dbReference type="PROSITE" id="PS50110">
    <property type="entry name" value="RESPONSE_REGULATORY"/>
    <property type="match status" value="1"/>
</dbReference>
<dbReference type="GO" id="GO:0006355">
    <property type="term" value="P:regulation of DNA-templated transcription"/>
    <property type="evidence" value="ECO:0007669"/>
    <property type="project" value="TreeGrafter"/>
</dbReference>
<dbReference type="HOGENOM" id="CLU_059002_0_0_6"/>
<dbReference type="CDD" id="cd17574">
    <property type="entry name" value="REC_OmpR"/>
    <property type="match status" value="1"/>
</dbReference>
<dbReference type="InterPro" id="IPR039420">
    <property type="entry name" value="WalR-like"/>
</dbReference>
<evidence type="ECO:0000259" key="7">
    <source>
        <dbReference type="PROSITE" id="PS50110"/>
    </source>
</evidence>
<evidence type="ECO:0000256" key="1">
    <source>
        <dbReference type="ARBA" id="ARBA00022553"/>
    </source>
</evidence>
<protein>
    <submittedName>
        <fullName evidence="8">Response regulator receiver</fullName>
    </submittedName>
</protein>
<comment type="caution">
    <text evidence="8">The sequence shown here is derived from an EMBL/GenBank/DDBJ whole genome shotgun (WGS) entry which is preliminary data.</text>
</comment>
<dbReference type="EMBL" id="AAOH01000003">
    <property type="protein sequence ID" value="EAR28781.1"/>
    <property type="molecule type" value="Genomic_DNA"/>
</dbReference>
<proteinExistence type="predicted"/>
<dbReference type="Pfam" id="PF00072">
    <property type="entry name" value="Response_reg"/>
    <property type="match status" value="1"/>
</dbReference>
<dbReference type="InterPro" id="IPR001789">
    <property type="entry name" value="Sig_transdc_resp-reg_receiver"/>
</dbReference>
<dbReference type="GO" id="GO:0000156">
    <property type="term" value="F:phosphorelay response regulator activity"/>
    <property type="evidence" value="ECO:0007669"/>
    <property type="project" value="TreeGrafter"/>
</dbReference>
<evidence type="ECO:0000256" key="6">
    <source>
        <dbReference type="PROSITE-ProRule" id="PRU00169"/>
    </source>
</evidence>
<dbReference type="GO" id="GO:0005829">
    <property type="term" value="C:cytosol"/>
    <property type="evidence" value="ECO:0007669"/>
    <property type="project" value="TreeGrafter"/>
</dbReference>
<dbReference type="eggNOG" id="COG0745">
    <property type="taxonomic scope" value="Bacteria"/>
</dbReference>
<dbReference type="PANTHER" id="PTHR48111">
    <property type="entry name" value="REGULATOR OF RPOS"/>
    <property type="match status" value="1"/>
</dbReference>
<feature type="domain" description="Response regulatory" evidence="7">
    <location>
        <begin position="22"/>
        <end position="137"/>
    </location>
</feature>
<evidence type="ECO:0000313" key="9">
    <source>
        <dbReference type="Proteomes" id="UP000006201"/>
    </source>
</evidence>